<feature type="compositionally biased region" description="Low complexity" evidence="5">
    <location>
        <begin position="395"/>
        <end position="414"/>
    </location>
</feature>
<feature type="compositionally biased region" description="Polar residues" evidence="5">
    <location>
        <begin position="1379"/>
        <end position="1390"/>
    </location>
</feature>
<evidence type="ECO:0000313" key="7">
    <source>
        <dbReference type="EMBL" id="KUI64983.1"/>
    </source>
</evidence>
<feature type="compositionally biased region" description="Polar residues" evidence="5">
    <location>
        <begin position="167"/>
        <end position="199"/>
    </location>
</feature>
<dbReference type="SMART" id="SM00249">
    <property type="entry name" value="PHD"/>
    <property type="match status" value="2"/>
</dbReference>
<name>A0A194VM04_CYTMA</name>
<dbReference type="InterPro" id="IPR011011">
    <property type="entry name" value="Znf_FYVE_PHD"/>
</dbReference>
<feature type="compositionally biased region" description="Polar residues" evidence="5">
    <location>
        <begin position="287"/>
        <end position="299"/>
    </location>
</feature>
<dbReference type="GO" id="GO:0006357">
    <property type="term" value="P:regulation of transcription by RNA polymerase II"/>
    <property type="evidence" value="ECO:0007669"/>
    <property type="project" value="TreeGrafter"/>
</dbReference>
<feature type="region of interest" description="Disordered" evidence="5">
    <location>
        <begin position="388"/>
        <end position="438"/>
    </location>
</feature>
<feature type="compositionally biased region" description="Polar residues" evidence="5">
    <location>
        <begin position="607"/>
        <end position="617"/>
    </location>
</feature>
<reference evidence="7" key="1">
    <citation type="submission" date="2014-12" db="EMBL/GenBank/DDBJ databases">
        <title>Genome Sequence of Valsa Canker Pathogens Uncovers a Specific Adaption of Colonization on Woody Bark.</title>
        <authorList>
            <person name="Yin Z."/>
            <person name="Liu H."/>
            <person name="Gao X."/>
            <person name="Li Z."/>
            <person name="Song N."/>
            <person name="Ke X."/>
            <person name="Dai Q."/>
            <person name="Wu Y."/>
            <person name="Sun Y."/>
            <person name="Xu J.-R."/>
            <person name="Kang Z.K."/>
            <person name="Wang L."/>
            <person name="Huang L."/>
        </authorList>
    </citation>
    <scope>NUCLEOTIDE SEQUENCE [LARGE SCALE GENOMIC DNA]</scope>
    <source>
        <strain evidence="7">03-8</strain>
    </source>
</reference>
<feature type="compositionally biased region" description="Polar residues" evidence="5">
    <location>
        <begin position="829"/>
        <end position="842"/>
    </location>
</feature>
<dbReference type="InterPro" id="IPR052819">
    <property type="entry name" value="Chromatin_regulatory_protein"/>
</dbReference>
<evidence type="ECO:0000256" key="3">
    <source>
        <dbReference type="ARBA" id="ARBA00022833"/>
    </source>
</evidence>
<feature type="compositionally biased region" description="Polar residues" evidence="5">
    <location>
        <begin position="973"/>
        <end position="984"/>
    </location>
</feature>
<evidence type="ECO:0000256" key="5">
    <source>
        <dbReference type="SAM" id="MobiDB-lite"/>
    </source>
</evidence>
<dbReference type="Gene3D" id="2.30.30.1150">
    <property type="match status" value="1"/>
</dbReference>
<keyword evidence="2 4" id="KW-0863">Zinc-finger</keyword>
<feature type="compositionally biased region" description="Low complexity" evidence="5">
    <location>
        <begin position="424"/>
        <end position="438"/>
    </location>
</feature>
<feature type="compositionally biased region" description="Pro residues" evidence="5">
    <location>
        <begin position="875"/>
        <end position="885"/>
    </location>
</feature>
<dbReference type="PANTHER" id="PTHR47636">
    <property type="entry name" value="TRANSCRIPTIONAL REGULATORY PROTEIN RCO1"/>
    <property type="match status" value="1"/>
</dbReference>
<dbReference type="EMBL" id="CM003098">
    <property type="protein sequence ID" value="KUI64983.1"/>
    <property type="molecule type" value="Genomic_DNA"/>
</dbReference>
<feature type="compositionally biased region" description="Polar residues" evidence="5">
    <location>
        <begin position="1"/>
        <end position="14"/>
    </location>
</feature>
<dbReference type="PANTHER" id="PTHR47636:SF1">
    <property type="entry name" value="TRANSCRIPTIONAL REGULATORY PROTEIN RCO1"/>
    <property type="match status" value="1"/>
</dbReference>
<feature type="compositionally biased region" description="Polar residues" evidence="5">
    <location>
        <begin position="723"/>
        <end position="735"/>
    </location>
</feature>
<dbReference type="PROSITE" id="PS50016">
    <property type="entry name" value="ZF_PHD_2"/>
    <property type="match status" value="1"/>
</dbReference>
<dbReference type="SUPFAM" id="SSF57903">
    <property type="entry name" value="FYVE/PHD zinc finger"/>
    <property type="match status" value="2"/>
</dbReference>
<dbReference type="InterPro" id="IPR013083">
    <property type="entry name" value="Znf_RING/FYVE/PHD"/>
</dbReference>
<feature type="region of interest" description="Disordered" evidence="5">
    <location>
        <begin position="118"/>
        <end position="367"/>
    </location>
</feature>
<feature type="compositionally biased region" description="Basic and acidic residues" evidence="5">
    <location>
        <begin position="43"/>
        <end position="69"/>
    </location>
</feature>
<keyword evidence="8" id="KW-1185">Reference proteome</keyword>
<feature type="compositionally biased region" description="Low complexity" evidence="5">
    <location>
        <begin position="33"/>
        <end position="42"/>
    </location>
</feature>
<dbReference type="Proteomes" id="UP000078559">
    <property type="component" value="Chromosome 1"/>
</dbReference>
<dbReference type="GO" id="GO:0032221">
    <property type="term" value="C:Rpd3S complex"/>
    <property type="evidence" value="ECO:0007669"/>
    <property type="project" value="TreeGrafter"/>
</dbReference>
<feature type="compositionally biased region" description="Basic residues" evidence="5">
    <location>
        <begin position="750"/>
        <end position="760"/>
    </location>
</feature>
<feature type="compositionally biased region" description="Basic and acidic residues" evidence="5">
    <location>
        <begin position="574"/>
        <end position="590"/>
    </location>
</feature>
<feature type="compositionally biased region" description="Basic and acidic residues" evidence="5">
    <location>
        <begin position="844"/>
        <end position="856"/>
    </location>
</feature>
<organism evidence="7 8">
    <name type="scientific">Cytospora mali</name>
    <name type="common">Apple Valsa canker fungus</name>
    <name type="synonym">Valsa mali</name>
    <dbReference type="NCBI Taxonomy" id="578113"/>
    <lineage>
        <taxon>Eukaryota</taxon>
        <taxon>Fungi</taxon>
        <taxon>Dikarya</taxon>
        <taxon>Ascomycota</taxon>
        <taxon>Pezizomycotina</taxon>
        <taxon>Sordariomycetes</taxon>
        <taxon>Sordariomycetidae</taxon>
        <taxon>Diaporthales</taxon>
        <taxon>Cytosporaceae</taxon>
        <taxon>Cytospora</taxon>
    </lineage>
</organism>
<keyword evidence="1" id="KW-0479">Metal-binding</keyword>
<feature type="compositionally biased region" description="Low complexity" evidence="5">
    <location>
        <begin position="761"/>
        <end position="783"/>
    </location>
</feature>
<dbReference type="PROSITE" id="PS01359">
    <property type="entry name" value="ZF_PHD_1"/>
    <property type="match status" value="1"/>
</dbReference>
<keyword evidence="3" id="KW-0862">Zinc</keyword>
<feature type="compositionally biased region" description="Gly residues" evidence="5">
    <location>
        <begin position="20"/>
        <end position="32"/>
    </location>
</feature>
<feature type="compositionally biased region" description="Basic and acidic residues" evidence="5">
    <location>
        <begin position="1366"/>
        <end position="1378"/>
    </location>
</feature>
<dbReference type="InterPro" id="IPR019786">
    <property type="entry name" value="Zinc_finger_PHD-type_CS"/>
</dbReference>
<proteinExistence type="predicted"/>
<dbReference type="OrthoDB" id="5876363at2759"/>
<dbReference type="InterPro" id="IPR001965">
    <property type="entry name" value="Znf_PHD"/>
</dbReference>
<feature type="compositionally biased region" description="Basic residues" evidence="5">
    <location>
        <begin position="145"/>
        <end position="157"/>
    </location>
</feature>
<accession>A0A194VM04</accession>
<gene>
    <name evidence="7" type="ORF">VM1G_01158</name>
</gene>
<evidence type="ECO:0000256" key="2">
    <source>
        <dbReference type="ARBA" id="ARBA00022771"/>
    </source>
</evidence>
<feature type="region of interest" description="Disordered" evidence="5">
    <location>
        <begin position="570"/>
        <end position="985"/>
    </location>
</feature>
<sequence length="1540" mass="165882">MSAPPTTRASRSRYSSPAVGGAGAGASSGAGAGARSRNSNDSSSRDRERDSGVRGRESRDASSSLDRSRQFMEAWIEPERARLASFQEDGLVRQGVLETMEPLGARPRPAVFKKLFGAGSPFHREGSAAVASQDGNASSPAARKTGAKRIVVLKRKNGNGDKIAASDGNSGANGRPNLSVSVSGTQSPTPSTTVATPQPENDPEPELQPARSLTASSTPAPLADSEALPEPLPETHPPTPTPTASAATDPQTSTSILPTSDTIQPEPEDNFSTDLTPTPRMQPEPVSGSSPTPQPASYDSPSRLPSVPPSVPSTGLVPSIAQAAMFPPSYASNPFLPDPIKQSIEGPPSLPAHLPTTPRSVTSYNDADDSTFFKRESSAQSAPIFDMAHTKASESQQARARTGSASASASAGTAPVHLPNSQHAAPAPQAQAQAPQQAGPYLTEAEMARIVQPLQKEVVTKAFDYGVEECLKLHHYDKAYAYRQVYDEYHDNPQFLLLAESIFRQTASKDAVFRWGLLIQDKIAEGQRDKTAVRYFVPEARDNKDFVPHQPQPAPYRDLITLDLSRLQELAGDSDSKKRTHDETRDESVSKSESQPQPQPEHQEVQNKNQPDVQSKTAETEPERVATPPRPPKRQKLQTRESSSARSTGRKTASRGMNGREHASPSRRKTRSGSVASDSSLSSARSVTPPPPPTQETSEDNRMQDVGDIQTSTSAGVVDGEPPSSTDAGTTNASAQEPEHAAQPQPMTTRPRRAPARRGRNAIASQPDSNDSQPQNSSSTNSPAVNGAPAPPPQQRSRNPRRGAPDFTPAQKLDENDEVTKRRRAAKQFTINLTNKARSQVISDVRHEPRPGEPMREQSPQSDLSSVPEVEELEPTPPPPPPPPAAAAAQSGRGARAARAYKRHHDQVDEDEDVQASSPGFPPAEPSTGVTSRAVTPVRPAKRPRTGPRLKVSPMKNKAGTAAGNPRARSDRASPTANGLPNTQEDNDDFCSACGGNGEIVCCDGCQRAFHQLCHDPLIESNFIHDEDATWLCHDCMIKRNPDMVGDYDGPFGPLMTALDKKHAASFRLPKKVRDYFEGVKTGLDGEYEDFVAQPKGIKKQKTVETVDFDYHQVVDKTEKPIICHACQQATREDRPILPCSLCGLWWHTDCLDPPRAITPNPSLFKCPCHAEDLQKEANPLGPAHKFRKIRGASEIKYAYESGNVNNGWIEIDEVPEPRSHSGFRDYASYGRAYRLSSRGVQRDFFSKVRENYRHTAAPVTQPRRIREAEMRARMKAALDLMELSKDARAQHPAGLNPSQPIHGIAQSEHTVFINNDTVMASSIEGLSAMQKVALEMHEKIQAEIKRRGPTLASDTLDDDGPAASPDHRPDEHPEHPEQAQTDSSTNNRVNRADSVHGSSDDQEQLQDGEGVALALATESAPDPTTNMGDHDGDSTVADLVSNIVETAVSSVRGKGATSTADTVADIAANVDKKIDQQEPASVESALTPVSEAAKDGEDLSAHVNGISPAAPNGVETPETEAGMPDQEQVASPAEAMDMD</sequence>
<evidence type="ECO:0000256" key="1">
    <source>
        <dbReference type="ARBA" id="ARBA00022723"/>
    </source>
</evidence>
<feature type="compositionally biased region" description="Low complexity" evidence="5">
    <location>
        <begin position="672"/>
        <end position="687"/>
    </location>
</feature>
<protein>
    <recommendedName>
        <fullName evidence="6">PHD-type domain-containing protein</fullName>
    </recommendedName>
</protein>
<dbReference type="Gene3D" id="3.30.40.10">
    <property type="entry name" value="Zinc/RING finger domain, C3HC4 (zinc finger)"/>
    <property type="match status" value="1"/>
</dbReference>
<feature type="domain" description="PHD-type" evidence="6">
    <location>
        <begin position="988"/>
        <end position="1039"/>
    </location>
</feature>
<dbReference type="Pfam" id="PF00628">
    <property type="entry name" value="PHD"/>
    <property type="match status" value="1"/>
</dbReference>
<feature type="compositionally biased region" description="Low complexity" evidence="5">
    <location>
        <begin position="886"/>
        <end position="898"/>
    </location>
</feature>
<evidence type="ECO:0000259" key="6">
    <source>
        <dbReference type="PROSITE" id="PS50016"/>
    </source>
</evidence>
<feature type="compositionally biased region" description="Pro residues" evidence="5">
    <location>
        <begin position="230"/>
        <end position="241"/>
    </location>
</feature>
<feature type="region of interest" description="Disordered" evidence="5">
    <location>
        <begin position="1347"/>
        <end position="1408"/>
    </location>
</feature>
<feature type="region of interest" description="Disordered" evidence="5">
    <location>
        <begin position="1"/>
        <end position="69"/>
    </location>
</feature>
<evidence type="ECO:0000256" key="4">
    <source>
        <dbReference type="PROSITE-ProRule" id="PRU00146"/>
    </source>
</evidence>
<feature type="compositionally biased region" description="Low complexity" evidence="5">
    <location>
        <begin position="242"/>
        <end position="255"/>
    </location>
</feature>
<feature type="region of interest" description="Disordered" evidence="5">
    <location>
        <begin position="1500"/>
        <end position="1540"/>
    </location>
</feature>
<dbReference type="InterPro" id="IPR019787">
    <property type="entry name" value="Znf_PHD-finger"/>
</dbReference>
<evidence type="ECO:0000313" key="8">
    <source>
        <dbReference type="Proteomes" id="UP000078559"/>
    </source>
</evidence>
<dbReference type="CDD" id="cd15534">
    <property type="entry name" value="PHD2_PHF12_Rco1"/>
    <property type="match status" value="1"/>
</dbReference>
<dbReference type="GO" id="GO:0008270">
    <property type="term" value="F:zinc ion binding"/>
    <property type="evidence" value="ECO:0007669"/>
    <property type="project" value="UniProtKB-KW"/>
</dbReference>